<comment type="caution">
    <text evidence="2">The sequence shown here is derived from an EMBL/GenBank/DDBJ whole genome shotgun (WGS) entry which is preliminary data.</text>
</comment>
<sequence length="326" mass="36007">MPEVCDGECNDQTEANETFQQEAISDVVPIDVEDNVQYCKGSIEVENILKGLGEQKDNNEDEVHNTPDSDMDPNMDYDIKRVQVQVSDDDYVPTIGDDELSRSLNNEMARYRCKESTPTVQHTGPSLSTHLGGDSLAQISTNVEAQLVGIPSTTDASTSRRARGMTRGLGVQGLVEKHRKLPVRIAPEFYAPVGEHAGKFASQIGVQQKMLRVQDKHCSTPEAQPLTEEEISMMVLKPRSGYVKGLGMRPSSSLRTLASSSSTQYTQQLEGLVEELQDANYRLRGRVEELQDANFRLEEKMDCIIQYLRSKGDSDICGSGGSLSTN</sequence>
<keyword evidence="3" id="KW-1185">Reference proteome</keyword>
<name>A0AAW2E6F1_9ROSI</name>
<feature type="compositionally biased region" description="Basic and acidic residues" evidence="1">
    <location>
        <begin position="53"/>
        <end position="67"/>
    </location>
</feature>
<reference evidence="2 3" key="1">
    <citation type="submission" date="2024-01" db="EMBL/GenBank/DDBJ databases">
        <title>A telomere-to-telomere, gap-free genome of sweet tea (Lithocarpus litseifolius).</title>
        <authorList>
            <person name="Zhou J."/>
        </authorList>
    </citation>
    <scope>NUCLEOTIDE SEQUENCE [LARGE SCALE GENOMIC DNA]</scope>
    <source>
        <strain evidence="2">Zhou-2022a</strain>
        <tissue evidence="2">Leaf</tissue>
    </source>
</reference>
<protein>
    <submittedName>
        <fullName evidence="2">Uncharacterized protein</fullName>
    </submittedName>
</protein>
<dbReference type="Proteomes" id="UP001459277">
    <property type="component" value="Unassembled WGS sequence"/>
</dbReference>
<proteinExistence type="predicted"/>
<accession>A0AAW2E6F1</accession>
<gene>
    <name evidence="2" type="ORF">SO802_003795</name>
</gene>
<dbReference type="AlphaFoldDB" id="A0AAW2E6F1"/>
<evidence type="ECO:0000313" key="3">
    <source>
        <dbReference type="Proteomes" id="UP001459277"/>
    </source>
</evidence>
<evidence type="ECO:0000313" key="2">
    <source>
        <dbReference type="EMBL" id="KAL0016726.1"/>
    </source>
</evidence>
<dbReference type="EMBL" id="JAZDWU010000001">
    <property type="protein sequence ID" value="KAL0016726.1"/>
    <property type="molecule type" value="Genomic_DNA"/>
</dbReference>
<organism evidence="2 3">
    <name type="scientific">Lithocarpus litseifolius</name>
    <dbReference type="NCBI Taxonomy" id="425828"/>
    <lineage>
        <taxon>Eukaryota</taxon>
        <taxon>Viridiplantae</taxon>
        <taxon>Streptophyta</taxon>
        <taxon>Embryophyta</taxon>
        <taxon>Tracheophyta</taxon>
        <taxon>Spermatophyta</taxon>
        <taxon>Magnoliopsida</taxon>
        <taxon>eudicotyledons</taxon>
        <taxon>Gunneridae</taxon>
        <taxon>Pentapetalae</taxon>
        <taxon>rosids</taxon>
        <taxon>fabids</taxon>
        <taxon>Fagales</taxon>
        <taxon>Fagaceae</taxon>
        <taxon>Lithocarpus</taxon>
    </lineage>
</organism>
<feature type="region of interest" description="Disordered" evidence="1">
    <location>
        <begin position="52"/>
        <end position="74"/>
    </location>
</feature>
<evidence type="ECO:0000256" key="1">
    <source>
        <dbReference type="SAM" id="MobiDB-lite"/>
    </source>
</evidence>